<evidence type="ECO:0000313" key="3">
    <source>
        <dbReference type="Proteomes" id="UP001589700"/>
    </source>
</evidence>
<evidence type="ECO:0000256" key="1">
    <source>
        <dbReference type="SAM" id="Phobius"/>
    </source>
</evidence>
<gene>
    <name evidence="2" type="ORF">ACFFVD_01335</name>
</gene>
<keyword evidence="1" id="KW-1133">Transmembrane helix</keyword>
<organism evidence="2 3">
    <name type="scientific">Dietzia aerolata</name>
    <dbReference type="NCBI Taxonomy" id="595984"/>
    <lineage>
        <taxon>Bacteria</taxon>
        <taxon>Bacillati</taxon>
        <taxon>Actinomycetota</taxon>
        <taxon>Actinomycetes</taxon>
        <taxon>Mycobacteriales</taxon>
        <taxon>Dietziaceae</taxon>
        <taxon>Dietzia</taxon>
    </lineage>
</organism>
<sequence>MMTRAGNPDRTGGRIRRERDLLAEVHLSTEEGIYGLILVAGLVAVAGTAGLSSIRTLVFVLVTVAVFWVAHVYSGTVAAHSSHQGLTLRMALRMARKRSRGLLAAVVPPAIPLVLAAMGVIDGLLADWIAMWTIVAVLALLGFLTYRRRSAPLGMCIAAAISTAALGFVIIVAKALLHH</sequence>
<dbReference type="EMBL" id="JBHMDY010000001">
    <property type="protein sequence ID" value="MFB9258442.1"/>
    <property type="molecule type" value="Genomic_DNA"/>
</dbReference>
<keyword evidence="1" id="KW-0472">Membrane</keyword>
<feature type="transmembrane region" description="Helical" evidence="1">
    <location>
        <begin position="57"/>
        <end position="80"/>
    </location>
</feature>
<evidence type="ECO:0000313" key="2">
    <source>
        <dbReference type="EMBL" id="MFB9258442.1"/>
    </source>
</evidence>
<keyword evidence="3" id="KW-1185">Reference proteome</keyword>
<name>A0ABV5JM17_9ACTN</name>
<comment type="caution">
    <text evidence="2">The sequence shown here is derived from an EMBL/GenBank/DDBJ whole genome shotgun (WGS) entry which is preliminary data.</text>
</comment>
<keyword evidence="1" id="KW-0812">Transmembrane</keyword>
<feature type="transmembrane region" description="Helical" evidence="1">
    <location>
        <begin position="153"/>
        <end position="177"/>
    </location>
</feature>
<feature type="transmembrane region" description="Helical" evidence="1">
    <location>
        <begin position="33"/>
        <end position="51"/>
    </location>
</feature>
<feature type="transmembrane region" description="Helical" evidence="1">
    <location>
        <begin position="127"/>
        <end position="146"/>
    </location>
</feature>
<feature type="transmembrane region" description="Helical" evidence="1">
    <location>
        <begin position="101"/>
        <end position="121"/>
    </location>
</feature>
<protein>
    <submittedName>
        <fullName evidence="2">Uncharacterized protein</fullName>
    </submittedName>
</protein>
<proteinExistence type="predicted"/>
<accession>A0ABV5JM17</accession>
<dbReference type="Proteomes" id="UP001589700">
    <property type="component" value="Unassembled WGS sequence"/>
</dbReference>
<dbReference type="RefSeq" id="WP_182632182.1">
    <property type="nucleotide sequence ID" value="NZ_JAALDM010000120.1"/>
</dbReference>
<reference evidence="2 3" key="1">
    <citation type="submission" date="2024-09" db="EMBL/GenBank/DDBJ databases">
        <authorList>
            <person name="Sun Q."/>
            <person name="Mori K."/>
        </authorList>
    </citation>
    <scope>NUCLEOTIDE SEQUENCE [LARGE SCALE GENOMIC DNA]</scope>
    <source>
        <strain evidence="2 3">CCM 7659</strain>
    </source>
</reference>